<organism evidence="1 2">
    <name type="scientific">Caligus rogercresseyi</name>
    <name type="common">Sea louse</name>
    <dbReference type="NCBI Taxonomy" id="217165"/>
    <lineage>
        <taxon>Eukaryota</taxon>
        <taxon>Metazoa</taxon>
        <taxon>Ecdysozoa</taxon>
        <taxon>Arthropoda</taxon>
        <taxon>Crustacea</taxon>
        <taxon>Multicrustacea</taxon>
        <taxon>Hexanauplia</taxon>
        <taxon>Copepoda</taxon>
        <taxon>Siphonostomatoida</taxon>
        <taxon>Caligidae</taxon>
        <taxon>Caligus</taxon>
    </lineage>
</organism>
<accession>A0A7T8GVN2</accession>
<dbReference type="AlphaFoldDB" id="A0A7T8GVN2"/>
<name>A0A7T8GVN2_CALRO</name>
<feature type="non-terminal residue" evidence="1">
    <location>
        <position position="70"/>
    </location>
</feature>
<dbReference type="EMBL" id="CP045902">
    <property type="protein sequence ID" value="QQP38675.1"/>
    <property type="molecule type" value="Genomic_DNA"/>
</dbReference>
<sequence length="70" mass="7932">QLAHAVQRKLVQEANSFKLPRLTADGTTDISSSEQFFLPSTLLHQTPRQTSVQCIVDIFLRLNLPIEKLQ</sequence>
<feature type="non-terminal residue" evidence="1">
    <location>
        <position position="1"/>
    </location>
</feature>
<protein>
    <submittedName>
        <fullName evidence="1">Uncharacterized protein</fullName>
    </submittedName>
</protein>
<gene>
    <name evidence="1" type="ORF">FKW44_019320</name>
</gene>
<reference evidence="2" key="1">
    <citation type="submission" date="2021-01" db="EMBL/GenBank/DDBJ databases">
        <title>Caligus Genome Assembly.</title>
        <authorList>
            <person name="Gallardo-Escarate C."/>
        </authorList>
    </citation>
    <scope>NUCLEOTIDE SEQUENCE [LARGE SCALE GENOMIC DNA]</scope>
</reference>
<keyword evidence="2" id="KW-1185">Reference proteome</keyword>
<evidence type="ECO:0000313" key="1">
    <source>
        <dbReference type="EMBL" id="QQP38675.1"/>
    </source>
</evidence>
<proteinExistence type="predicted"/>
<evidence type="ECO:0000313" key="2">
    <source>
        <dbReference type="Proteomes" id="UP000595437"/>
    </source>
</evidence>
<dbReference type="Proteomes" id="UP000595437">
    <property type="component" value="Chromosome 13"/>
</dbReference>